<dbReference type="AlphaFoldDB" id="A0A0B1P200"/>
<feature type="transmembrane region" description="Helical" evidence="2">
    <location>
        <begin position="220"/>
        <end position="239"/>
    </location>
</feature>
<dbReference type="Pfam" id="PF04120">
    <property type="entry name" value="Iron_permease"/>
    <property type="match status" value="4"/>
</dbReference>
<evidence type="ECO:0000313" key="4">
    <source>
        <dbReference type="Proteomes" id="UP000030854"/>
    </source>
</evidence>
<keyword evidence="2" id="KW-0812">Transmembrane</keyword>
<keyword evidence="2" id="KW-1133">Transmembrane helix</keyword>
<feature type="transmembrane region" description="Helical" evidence="2">
    <location>
        <begin position="320"/>
        <end position="342"/>
    </location>
</feature>
<feature type="compositionally biased region" description="Basic and acidic residues" evidence="1">
    <location>
        <begin position="44"/>
        <end position="61"/>
    </location>
</feature>
<dbReference type="InterPro" id="IPR007251">
    <property type="entry name" value="Iron_permease_Fet4"/>
</dbReference>
<dbReference type="GO" id="GO:0055085">
    <property type="term" value="P:transmembrane transport"/>
    <property type="evidence" value="ECO:0007669"/>
    <property type="project" value="InterPro"/>
</dbReference>
<keyword evidence="4" id="KW-1185">Reference proteome</keyword>
<comment type="caution">
    <text evidence="3">The sequence shown here is derived from an EMBL/GenBank/DDBJ whole genome shotgun (WGS) entry which is preliminary data.</text>
</comment>
<name>A0A0B1P200_UNCNE</name>
<evidence type="ECO:0000256" key="1">
    <source>
        <dbReference type="SAM" id="MobiDB-lite"/>
    </source>
</evidence>
<dbReference type="Proteomes" id="UP000030854">
    <property type="component" value="Unassembled WGS sequence"/>
</dbReference>
<dbReference type="EMBL" id="JNVN01003433">
    <property type="protein sequence ID" value="KHJ30946.1"/>
    <property type="molecule type" value="Genomic_DNA"/>
</dbReference>
<evidence type="ECO:0000313" key="3">
    <source>
        <dbReference type="EMBL" id="KHJ30946.1"/>
    </source>
</evidence>
<keyword evidence="2" id="KW-0472">Membrane</keyword>
<feature type="region of interest" description="Disordered" evidence="1">
    <location>
        <begin position="32"/>
        <end position="61"/>
    </location>
</feature>
<gene>
    <name evidence="3" type="ORF">EV44_g6274</name>
</gene>
<dbReference type="HOGENOM" id="CLU_028340_0_0_1"/>
<feature type="transmembrane region" description="Helical" evidence="2">
    <location>
        <begin position="457"/>
        <end position="477"/>
    </location>
</feature>
<protein>
    <submittedName>
        <fullName evidence="3">Putative low affinity iron transporter</fullName>
    </submittedName>
</protein>
<feature type="transmembrane region" description="Helical" evidence="2">
    <location>
        <begin position="74"/>
        <end position="103"/>
    </location>
</feature>
<proteinExistence type="predicted"/>
<dbReference type="OMA" id="RECYADY"/>
<dbReference type="OrthoDB" id="2224262at2759"/>
<feature type="transmembrane region" description="Helical" evidence="2">
    <location>
        <begin position="432"/>
        <end position="451"/>
    </location>
</feature>
<evidence type="ECO:0000256" key="2">
    <source>
        <dbReference type="SAM" id="Phobius"/>
    </source>
</evidence>
<feature type="transmembrane region" description="Helical" evidence="2">
    <location>
        <begin position="354"/>
        <end position="373"/>
    </location>
</feature>
<reference evidence="3 4" key="1">
    <citation type="journal article" date="2014" name="BMC Genomics">
        <title>Adaptive genomic structural variation in the grape powdery mildew pathogen, Erysiphe necator.</title>
        <authorList>
            <person name="Jones L."/>
            <person name="Riaz S."/>
            <person name="Morales-Cruz A."/>
            <person name="Amrine K.C."/>
            <person name="McGuire B."/>
            <person name="Gubler W.D."/>
            <person name="Walker M.A."/>
            <person name="Cantu D."/>
        </authorList>
    </citation>
    <scope>NUCLEOTIDE SEQUENCE [LARGE SCALE GENOMIC DNA]</scope>
    <source>
        <strain evidence="4">c</strain>
    </source>
</reference>
<organism evidence="3 4">
    <name type="scientific">Uncinula necator</name>
    <name type="common">Grape powdery mildew</name>
    <dbReference type="NCBI Taxonomy" id="52586"/>
    <lineage>
        <taxon>Eukaryota</taxon>
        <taxon>Fungi</taxon>
        <taxon>Dikarya</taxon>
        <taxon>Ascomycota</taxon>
        <taxon>Pezizomycotina</taxon>
        <taxon>Leotiomycetes</taxon>
        <taxon>Erysiphales</taxon>
        <taxon>Erysiphaceae</taxon>
        <taxon>Erysiphe</taxon>
    </lineage>
</organism>
<feature type="transmembrane region" description="Helical" evidence="2">
    <location>
        <begin position="245"/>
        <end position="265"/>
    </location>
</feature>
<accession>A0A0B1P200</accession>
<dbReference type="STRING" id="52586.A0A0B1P200"/>
<sequence>MSLSIFKKILHSVFPERTDFFAAATTQELTRQEVQNAPYPRSQNNEKDEKSTTDQVSSRDELSSFRKPNIFDQITVLAGSSMTFLLMLFLVGVWISFGIVYGITDKWQIVFQNASSIQVYVIDILLIRQQQNASRALMTILAEFHSRRLTLERLLNQIPGCDRDSTKKEGPRQLYINGKPFNDESDEKMLLPPESMSSISYAWSQTCLLMARGLGSMWTFFLYWIGIGAWVAVGPYFQFSDTWQLYINTITALVLTFTSVFLQNIQQRQEDKLKRCLEHTQKIDAGIERQLRILTGDQRPNEIYTIPEVKRTHFERFNDFSADLMGSGLGVFLSLHFVGLWLYIGPRMRFNDNWWLIIGTFTGLVGFVNGFILRSLYYREETTVKEEFKKLAAADRLILDQLNVPTHVPVQNKSSFSERITGAISDACGHRYAPFGSIIVVVILLAIATVMRWSVTGQLLCNTPTMIIEGFLLIILINAHNHANDERDADFSGLLKRKLLLHGFVETVD</sequence>